<sequence length="164" mass="17577">MTAAARETPEMELKLGSWERTKWTEAKITMKQVVLICLQSGQTVSWNFFRDLPPVTMYTMLMPTSTTSCWGTTIQSPSLSPKACCPSSWYRSNRFPGTISCISTICHSVYRVMNHDSTSTAIPGPLQAELGHGVGKAEHAGADHGGDIVEGGVPPLGVSGGCDG</sequence>
<accession>A0A843UBS7</accession>
<gene>
    <name evidence="1" type="ORF">Taro_015575</name>
</gene>
<evidence type="ECO:0000313" key="1">
    <source>
        <dbReference type="EMBL" id="MQL83102.1"/>
    </source>
</evidence>
<dbReference type="EMBL" id="NMUH01000674">
    <property type="protein sequence ID" value="MQL83102.1"/>
    <property type="molecule type" value="Genomic_DNA"/>
</dbReference>
<protein>
    <submittedName>
        <fullName evidence="1">Uncharacterized protein</fullName>
    </submittedName>
</protein>
<comment type="caution">
    <text evidence="1">The sequence shown here is derived from an EMBL/GenBank/DDBJ whole genome shotgun (WGS) entry which is preliminary data.</text>
</comment>
<dbReference type="Proteomes" id="UP000652761">
    <property type="component" value="Unassembled WGS sequence"/>
</dbReference>
<name>A0A843UBS7_COLES</name>
<evidence type="ECO:0000313" key="2">
    <source>
        <dbReference type="Proteomes" id="UP000652761"/>
    </source>
</evidence>
<reference evidence="1" key="1">
    <citation type="submission" date="2017-07" db="EMBL/GenBank/DDBJ databases">
        <title>Taro Niue Genome Assembly and Annotation.</title>
        <authorList>
            <person name="Atibalentja N."/>
            <person name="Keating K."/>
            <person name="Fields C.J."/>
        </authorList>
    </citation>
    <scope>NUCLEOTIDE SEQUENCE</scope>
    <source>
        <strain evidence="1">Niue_2</strain>
        <tissue evidence="1">Leaf</tissue>
    </source>
</reference>
<organism evidence="1 2">
    <name type="scientific">Colocasia esculenta</name>
    <name type="common">Wild taro</name>
    <name type="synonym">Arum esculentum</name>
    <dbReference type="NCBI Taxonomy" id="4460"/>
    <lineage>
        <taxon>Eukaryota</taxon>
        <taxon>Viridiplantae</taxon>
        <taxon>Streptophyta</taxon>
        <taxon>Embryophyta</taxon>
        <taxon>Tracheophyta</taxon>
        <taxon>Spermatophyta</taxon>
        <taxon>Magnoliopsida</taxon>
        <taxon>Liliopsida</taxon>
        <taxon>Araceae</taxon>
        <taxon>Aroideae</taxon>
        <taxon>Colocasieae</taxon>
        <taxon>Colocasia</taxon>
    </lineage>
</organism>
<proteinExistence type="predicted"/>
<keyword evidence="2" id="KW-1185">Reference proteome</keyword>
<dbReference type="AlphaFoldDB" id="A0A843UBS7"/>
<dbReference type="OrthoDB" id="10627824at2759"/>